<evidence type="ECO:0000313" key="1">
    <source>
        <dbReference type="EMBL" id="CAB3925137.1"/>
    </source>
</evidence>
<protein>
    <submittedName>
        <fullName evidence="1">Uncharacterized protein</fullName>
    </submittedName>
</protein>
<name>A0A2M9GQ26_9BURK</name>
<dbReference type="Proteomes" id="UP000494122">
    <property type="component" value="Unassembled WGS sequence"/>
</dbReference>
<accession>A0A2M9GQ26</accession>
<gene>
    <name evidence="1" type="ORF">LMG3328_05762</name>
</gene>
<proteinExistence type="predicted"/>
<reference evidence="1 2" key="1">
    <citation type="submission" date="2020-04" db="EMBL/GenBank/DDBJ databases">
        <authorList>
            <person name="De Canck E."/>
        </authorList>
    </citation>
    <scope>NUCLEOTIDE SEQUENCE [LARGE SCALE GENOMIC DNA]</scope>
    <source>
        <strain evidence="1 2">LMG 3328</strain>
    </source>
</reference>
<sequence>MDPRERITFRIDSYTPETLPMARLAQYLAHLAEMYGSQDRVHFEKLRKGSAIVQVIVDEPAVPKVISRIMNAKSHDPEQDVKKAYKAIDTLLRQDNAVGTISRPDAGKILEFPGRKVPVPETFSMTQPTSVDGVVIKIGGRDDTIPVTLRDMEGRIVNCQVRGVDKAKELAGHYQASTLRVHGIGKWIRYSTGLWELDSLTIQSFEQLDDAPLDEVLKELTDVRGNGWNEAENPMDGWRKLRGLN</sequence>
<evidence type="ECO:0000313" key="2">
    <source>
        <dbReference type="Proteomes" id="UP000494122"/>
    </source>
</evidence>
<dbReference type="EMBL" id="CADILE010000028">
    <property type="protein sequence ID" value="CAB3925137.1"/>
    <property type="molecule type" value="Genomic_DNA"/>
</dbReference>
<organism evidence="1 2">
    <name type="scientific">Achromobacter ruhlandii</name>
    <dbReference type="NCBI Taxonomy" id="72557"/>
    <lineage>
        <taxon>Bacteria</taxon>
        <taxon>Pseudomonadati</taxon>
        <taxon>Pseudomonadota</taxon>
        <taxon>Betaproteobacteria</taxon>
        <taxon>Burkholderiales</taxon>
        <taxon>Alcaligenaceae</taxon>
        <taxon>Achromobacter</taxon>
    </lineage>
</organism>
<dbReference type="AlphaFoldDB" id="A0A2M9GQ26"/>